<reference evidence="2" key="1">
    <citation type="submission" date="2009-05" db="EMBL/GenBank/DDBJ databases">
        <title>The genome sequence of Ajellomyces capsulatus strain H143.</title>
        <authorList>
            <person name="Champion M."/>
            <person name="Cuomo C.A."/>
            <person name="Ma L.-J."/>
            <person name="Henn M.R."/>
            <person name="Sil A."/>
            <person name="Goldman B."/>
            <person name="Young S.K."/>
            <person name="Kodira C.D."/>
            <person name="Zeng Q."/>
            <person name="Koehrsen M."/>
            <person name="Alvarado L."/>
            <person name="Berlin A.M."/>
            <person name="Borenstein D."/>
            <person name="Chen Z."/>
            <person name="Engels R."/>
            <person name="Freedman E."/>
            <person name="Gellesch M."/>
            <person name="Goldberg J."/>
            <person name="Griggs A."/>
            <person name="Gujja S."/>
            <person name="Heiman D.I."/>
            <person name="Hepburn T.A."/>
            <person name="Howarth C."/>
            <person name="Jen D."/>
            <person name="Larson L."/>
            <person name="Lewis B."/>
            <person name="Mehta T."/>
            <person name="Park D."/>
            <person name="Pearson M."/>
            <person name="Roberts A."/>
            <person name="Saif S."/>
            <person name="Shea T.D."/>
            <person name="Shenoy N."/>
            <person name="Sisk P."/>
            <person name="Stolte C."/>
            <person name="Sykes S."/>
            <person name="Walk T."/>
            <person name="White J."/>
            <person name="Yandava C."/>
            <person name="Klein B."/>
            <person name="McEwen J.G."/>
            <person name="Puccia R."/>
            <person name="Goldman G.H."/>
            <person name="Felipe M.S."/>
            <person name="Nino-Vega G."/>
            <person name="San-Blas G."/>
            <person name="Taylor J.W."/>
            <person name="Mendoza L."/>
            <person name="Galagan J.E."/>
            <person name="Nusbaum C."/>
            <person name="Birren B.W."/>
        </authorList>
    </citation>
    <scope>NUCLEOTIDE SEQUENCE [LARGE SCALE GENOMIC DNA]</scope>
    <source>
        <strain evidence="2">H143</strain>
    </source>
</reference>
<name>C6H739_AJECH</name>
<dbReference type="OrthoDB" id="10495662at2759"/>
<dbReference type="EMBL" id="GG692420">
    <property type="protein sequence ID" value="EER44210.1"/>
    <property type="molecule type" value="Genomic_DNA"/>
</dbReference>
<gene>
    <name evidence="1" type="ORF">HCDG_02240</name>
</gene>
<sequence length="227" mass="26704">MKQSRHGTILRFMDWDSWSHRAHAFLSKFCTPTYCEDAGHSMMQVSRYPDGPLVVAEDRVDRFPRSIRVIKGAHQNVTSNRCWRRFPGNIMLDIRTESVFHILSRFEQFCCGRFQALSASGVGFLELGKMVPADVLYMYNRSHLPHDYPPRQMNRMTSASVLFSVFDRPTRNTDTGREHVAELKRGWQMLHRIKTREIREPDLVRWSDRVLPRHPISVLQSRTPWEM</sequence>
<dbReference type="AlphaFoldDB" id="C6H739"/>
<protein>
    <submittedName>
        <fullName evidence="1">Uncharacterized protein</fullName>
    </submittedName>
</protein>
<evidence type="ECO:0000313" key="2">
    <source>
        <dbReference type="Proteomes" id="UP000002624"/>
    </source>
</evidence>
<accession>C6H739</accession>
<proteinExistence type="predicted"/>
<dbReference type="VEuPathDB" id="FungiDB:HCDG_02240"/>
<evidence type="ECO:0000313" key="1">
    <source>
        <dbReference type="EMBL" id="EER44210.1"/>
    </source>
</evidence>
<dbReference type="Proteomes" id="UP000002624">
    <property type="component" value="Unassembled WGS sequence"/>
</dbReference>
<organism evidence="1 2">
    <name type="scientific">Ajellomyces capsulatus (strain H143)</name>
    <name type="common">Darling's disease fungus</name>
    <name type="synonym">Histoplasma capsulatum</name>
    <dbReference type="NCBI Taxonomy" id="544712"/>
    <lineage>
        <taxon>Eukaryota</taxon>
        <taxon>Fungi</taxon>
        <taxon>Dikarya</taxon>
        <taxon>Ascomycota</taxon>
        <taxon>Pezizomycotina</taxon>
        <taxon>Eurotiomycetes</taxon>
        <taxon>Eurotiomycetidae</taxon>
        <taxon>Onygenales</taxon>
        <taxon>Ajellomycetaceae</taxon>
        <taxon>Histoplasma</taxon>
    </lineage>
</organism>
<dbReference type="HOGENOM" id="CLU_1219396_0_0_1"/>